<reference evidence="2 3" key="1">
    <citation type="submission" date="2021-02" db="EMBL/GenBank/DDBJ databases">
        <title>Leishmania (Mundinia) enrietti genome sequencing and assembly.</title>
        <authorList>
            <person name="Almutairi H."/>
            <person name="Gatherer D."/>
        </authorList>
    </citation>
    <scope>NUCLEOTIDE SEQUENCE [LARGE SCALE GENOMIC DNA]</scope>
    <source>
        <strain evidence="2">CUR178</strain>
    </source>
</reference>
<evidence type="ECO:0000313" key="2">
    <source>
        <dbReference type="EMBL" id="KAG5472010.1"/>
    </source>
</evidence>
<organism evidence="2 3">
    <name type="scientific">Leishmania enriettii</name>
    <dbReference type="NCBI Taxonomy" id="5663"/>
    <lineage>
        <taxon>Eukaryota</taxon>
        <taxon>Discoba</taxon>
        <taxon>Euglenozoa</taxon>
        <taxon>Kinetoplastea</taxon>
        <taxon>Metakinetoplastina</taxon>
        <taxon>Trypanosomatida</taxon>
        <taxon>Trypanosomatidae</taxon>
        <taxon>Leishmaniinae</taxon>
        <taxon>Leishmania</taxon>
    </lineage>
</organism>
<sequence>MLVSDQSRVRITYKNSHYLVPLEFILRVHPGGQRLILPYVNQDITRAFVEAKHSDMAVQLLERWMEGAPAGHSQIVPSSSAATVMQLNGHGNEGRHAERIWKALVVAITGVSSIAAVLSRS</sequence>
<evidence type="ECO:0000313" key="3">
    <source>
        <dbReference type="Proteomes" id="UP000674179"/>
    </source>
</evidence>
<dbReference type="InterPro" id="IPR036400">
    <property type="entry name" value="Cyt_B5-like_heme/steroid_sf"/>
</dbReference>
<dbReference type="KEGG" id="lenr:94169940"/>
<dbReference type="RefSeq" id="XP_067690533.1">
    <property type="nucleotide sequence ID" value="XM_067834430.1"/>
</dbReference>
<keyword evidence="3" id="KW-1185">Reference proteome</keyword>
<dbReference type="Proteomes" id="UP000674179">
    <property type="component" value="Chromosome 31"/>
</dbReference>
<dbReference type="InterPro" id="IPR001199">
    <property type="entry name" value="Cyt_B5-like_heme/steroid-bd"/>
</dbReference>
<protein>
    <recommendedName>
        <fullName evidence="1">Cytochrome b5 heme-binding domain-containing protein</fullName>
    </recommendedName>
</protein>
<dbReference type="Pfam" id="PF00173">
    <property type="entry name" value="Cyt-b5"/>
    <property type="match status" value="1"/>
</dbReference>
<proteinExistence type="predicted"/>
<dbReference type="OrthoDB" id="260519at2759"/>
<comment type="caution">
    <text evidence="2">The sequence shown here is derived from an EMBL/GenBank/DDBJ whole genome shotgun (WGS) entry which is preliminary data.</text>
</comment>
<dbReference type="Gene3D" id="3.10.120.10">
    <property type="entry name" value="Cytochrome b5-like heme/steroid binding domain"/>
    <property type="match status" value="1"/>
</dbReference>
<dbReference type="EMBL" id="JAFHKP010000031">
    <property type="protein sequence ID" value="KAG5472010.1"/>
    <property type="molecule type" value="Genomic_DNA"/>
</dbReference>
<accession>A0A836KIL4</accession>
<dbReference type="SUPFAM" id="SSF55856">
    <property type="entry name" value="Cytochrome b5-like heme/steroid binding domain"/>
    <property type="match status" value="1"/>
</dbReference>
<evidence type="ECO:0000259" key="1">
    <source>
        <dbReference type="Pfam" id="PF00173"/>
    </source>
</evidence>
<name>A0A836KIL4_LEIEN</name>
<feature type="domain" description="Cytochrome b5 heme-binding" evidence="1">
    <location>
        <begin position="27"/>
        <end position="63"/>
    </location>
</feature>
<gene>
    <name evidence="2" type="ORF">CUR178_02675</name>
</gene>
<dbReference type="AlphaFoldDB" id="A0A836KIL4"/>
<dbReference type="GeneID" id="94169940"/>